<feature type="domain" description="RCK N-terminal" evidence="3">
    <location>
        <begin position="221"/>
        <end position="338"/>
    </location>
</feature>
<dbReference type="GO" id="GO:0008324">
    <property type="term" value="F:monoatomic cation transmembrane transporter activity"/>
    <property type="evidence" value="ECO:0007669"/>
    <property type="project" value="InterPro"/>
</dbReference>
<dbReference type="Pfam" id="PF02080">
    <property type="entry name" value="TrkA_C"/>
    <property type="match status" value="2"/>
</dbReference>
<dbReference type="PANTHER" id="PTHR43833:SF5">
    <property type="entry name" value="TRK SYSTEM POTASSIUM UPTAKE PROTEIN TRKA"/>
    <property type="match status" value="1"/>
</dbReference>
<evidence type="ECO:0000259" key="4">
    <source>
        <dbReference type="PROSITE" id="PS51202"/>
    </source>
</evidence>
<evidence type="ECO:0000313" key="6">
    <source>
        <dbReference type="Proteomes" id="UP000017148"/>
    </source>
</evidence>
<protein>
    <submittedName>
        <fullName evidence="5">Potassium transporter peripheral membrane component TrkA</fullName>
    </submittedName>
</protein>
<reference evidence="5 6" key="1">
    <citation type="journal article" date="2013" name="Environ. Microbiol.">
        <title>Genome analysis of Chitinivibrio alkaliphilus gen. nov., sp. nov., a novel extremely haloalkaliphilic anaerobic chitinolytic bacterium from the candidate phylum Termite Group 3.</title>
        <authorList>
            <person name="Sorokin D.Y."/>
            <person name="Gumerov V.M."/>
            <person name="Rakitin A.L."/>
            <person name="Beletsky A.V."/>
            <person name="Damste J.S."/>
            <person name="Muyzer G."/>
            <person name="Mardanov A.V."/>
            <person name="Ravin N.V."/>
        </authorList>
    </citation>
    <scope>NUCLEOTIDE SEQUENCE [LARGE SCALE GENOMIC DNA]</scope>
    <source>
        <strain evidence="5 6">ACht1</strain>
    </source>
</reference>
<gene>
    <name evidence="5" type="ORF">CALK_1999</name>
</gene>
<dbReference type="InterPro" id="IPR036721">
    <property type="entry name" value="RCK_C_sf"/>
</dbReference>
<feature type="domain" description="RCK C-terminal" evidence="4">
    <location>
        <begin position="358"/>
        <end position="443"/>
    </location>
</feature>
<dbReference type="Gene3D" id="3.40.50.720">
    <property type="entry name" value="NAD(P)-binding Rossmann-like Domain"/>
    <property type="match status" value="2"/>
</dbReference>
<dbReference type="AlphaFoldDB" id="U7D596"/>
<evidence type="ECO:0000259" key="3">
    <source>
        <dbReference type="PROSITE" id="PS51201"/>
    </source>
</evidence>
<dbReference type="OrthoDB" id="9775180at2"/>
<dbReference type="Pfam" id="PF02254">
    <property type="entry name" value="TrkA_N"/>
    <property type="match status" value="2"/>
</dbReference>
<evidence type="ECO:0000256" key="2">
    <source>
        <dbReference type="ARBA" id="ARBA00023065"/>
    </source>
</evidence>
<dbReference type="eggNOG" id="COG0569">
    <property type="taxonomic scope" value="Bacteria"/>
</dbReference>
<dbReference type="PROSITE" id="PS51202">
    <property type="entry name" value="RCK_C"/>
    <property type="match status" value="2"/>
</dbReference>
<dbReference type="SUPFAM" id="SSF116726">
    <property type="entry name" value="TrkA C-terminal domain-like"/>
    <property type="match status" value="2"/>
</dbReference>
<dbReference type="GO" id="GO:0006813">
    <property type="term" value="P:potassium ion transport"/>
    <property type="evidence" value="ECO:0007669"/>
    <property type="project" value="InterPro"/>
</dbReference>
<name>U7D596_9BACT</name>
<comment type="caution">
    <text evidence="5">The sequence shown here is derived from an EMBL/GenBank/DDBJ whole genome shotgun (WGS) entry which is preliminary data.</text>
</comment>
<keyword evidence="1" id="KW-0813">Transport</keyword>
<dbReference type="STRING" id="1313304.CALK_1999"/>
<feature type="domain" description="RCK N-terminal" evidence="3">
    <location>
        <begin position="1"/>
        <end position="116"/>
    </location>
</feature>
<dbReference type="EMBL" id="ASJR01000019">
    <property type="protein sequence ID" value="ERP31118.1"/>
    <property type="molecule type" value="Genomic_DNA"/>
</dbReference>
<sequence length="445" mass="49407">MGISLTKQLEKEHTKPDITIIESNFETYQSLTSGKMDIRVIHGEGADPQKLIEANIGDTDILIAVTAKDELNILTCHLAAKYQVPTRVARLISPKYTQEIFELEKLGVTDIIQPETETMEYILEYIRTPSVSELVDFHKARIALRNFAVHPSSPIVHKTASEISAMEGMDHILFLMIYRNQEALIPRGDTEILPHDEIVTIMPHHKLPNFQKICIASEERIQKVTLCGDTPMAVALAAQLEKQGKKVTLISEDASFCHICAENLHGTDVFHGDPGNEETLIEAGVHSAEIFVSLGKNGEENVMTSLLAKAEGAQRVLAVTNNQKHAQLFHTLGIDLLIQPTSLTIHRLFSDITGISRKSIFKSRKNDAGMNRFSLGENSKLAGESVVSVRAKAKAKVDFIIACLVRDETFHVVRGDTVFAPGDTIMVFFTANNEKAVNRFFEKNV</sequence>
<dbReference type="Gene3D" id="3.30.70.1450">
    <property type="entry name" value="Regulator of K+ conductance, C-terminal domain"/>
    <property type="match status" value="2"/>
</dbReference>
<dbReference type="Proteomes" id="UP000017148">
    <property type="component" value="Unassembled WGS sequence"/>
</dbReference>
<proteinExistence type="predicted"/>
<dbReference type="InterPro" id="IPR050721">
    <property type="entry name" value="Trk_Ktr_HKT_K-transport"/>
</dbReference>
<feature type="domain" description="RCK C-terminal" evidence="4">
    <location>
        <begin position="132"/>
        <end position="216"/>
    </location>
</feature>
<dbReference type="RefSeq" id="WP_022637417.1">
    <property type="nucleotide sequence ID" value="NZ_ASJR01000019.1"/>
</dbReference>
<keyword evidence="2" id="KW-0406">Ion transport</keyword>
<dbReference type="InterPro" id="IPR036291">
    <property type="entry name" value="NAD(P)-bd_dom_sf"/>
</dbReference>
<dbReference type="InterPro" id="IPR003148">
    <property type="entry name" value="RCK_N"/>
</dbReference>
<dbReference type="PANTHER" id="PTHR43833">
    <property type="entry name" value="POTASSIUM CHANNEL PROTEIN 2-RELATED-RELATED"/>
    <property type="match status" value="1"/>
</dbReference>
<accession>U7D596</accession>
<dbReference type="SUPFAM" id="SSF51735">
    <property type="entry name" value="NAD(P)-binding Rossmann-fold domains"/>
    <property type="match status" value="2"/>
</dbReference>
<evidence type="ECO:0000313" key="5">
    <source>
        <dbReference type="EMBL" id="ERP31118.1"/>
    </source>
</evidence>
<organism evidence="5 6">
    <name type="scientific">Chitinivibrio alkaliphilus ACht1</name>
    <dbReference type="NCBI Taxonomy" id="1313304"/>
    <lineage>
        <taxon>Bacteria</taxon>
        <taxon>Pseudomonadati</taxon>
        <taxon>Fibrobacterota</taxon>
        <taxon>Chitinivibrionia</taxon>
        <taxon>Chitinivibrionales</taxon>
        <taxon>Chitinivibrionaceae</taxon>
        <taxon>Chitinivibrio</taxon>
    </lineage>
</organism>
<evidence type="ECO:0000256" key="1">
    <source>
        <dbReference type="ARBA" id="ARBA00022448"/>
    </source>
</evidence>
<dbReference type="PROSITE" id="PS51201">
    <property type="entry name" value="RCK_N"/>
    <property type="match status" value="2"/>
</dbReference>
<dbReference type="InterPro" id="IPR006037">
    <property type="entry name" value="RCK_C"/>
</dbReference>
<keyword evidence="6" id="KW-1185">Reference proteome</keyword>